<proteinExistence type="predicted"/>
<gene>
    <name evidence="2" type="ORF">SAMN05421737_10569</name>
</gene>
<dbReference type="STRING" id="1464122.SAMN05421737_10569"/>
<evidence type="ECO:0000313" key="3">
    <source>
        <dbReference type="Proteomes" id="UP000242662"/>
    </source>
</evidence>
<feature type="compositionally biased region" description="Basic and acidic residues" evidence="1">
    <location>
        <begin position="117"/>
        <end position="153"/>
    </location>
</feature>
<accession>A0A1G6II19</accession>
<organism evidence="2 3">
    <name type="scientific">Shouchella lonarensis</name>
    <dbReference type="NCBI Taxonomy" id="1464122"/>
    <lineage>
        <taxon>Bacteria</taxon>
        <taxon>Bacillati</taxon>
        <taxon>Bacillota</taxon>
        <taxon>Bacilli</taxon>
        <taxon>Bacillales</taxon>
        <taxon>Bacillaceae</taxon>
        <taxon>Shouchella</taxon>
    </lineage>
</organism>
<dbReference type="Proteomes" id="UP000242662">
    <property type="component" value="Unassembled WGS sequence"/>
</dbReference>
<feature type="region of interest" description="Disordered" evidence="1">
    <location>
        <begin position="111"/>
        <end position="155"/>
    </location>
</feature>
<dbReference type="Pfam" id="PF01391">
    <property type="entry name" value="Collagen"/>
    <property type="match status" value="1"/>
</dbReference>
<dbReference type="EMBL" id="FMYM01000005">
    <property type="protein sequence ID" value="SDC06043.1"/>
    <property type="molecule type" value="Genomic_DNA"/>
</dbReference>
<dbReference type="InterPro" id="IPR008160">
    <property type="entry name" value="Collagen"/>
</dbReference>
<dbReference type="RefSeq" id="WP_090775433.1">
    <property type="nucleotide sequence ID" value="NZ_FMYM01000005.1"/>
</dbReference>
<keyword evidence="2" id="KW-0176">Collagen</keyword>
<dbReference type="OrthoDB" id="2943233at2"/>
<sequence>MTRFKAVVKQAVTTNRLLSVVQEGGIKLQITPAGGTPDFYSTRALEANEEITVTVNNAPVWDVEAGADIAAGANVEAGEGGTLVTSSIGKGIGYVPTGAKAGDVVQLVRRGAGGAGKDGRDGKDGKDGVNGKDGIDGKNGADGKDGKDGKDGAAGEVTKAQLDAAIAAAKEALRKELKGDGE</sequence>
<protein>
    <submittedName>
        <fullName evidence="2">Collagen triple helix repeat-containing protein</fullName>
    </submittedName>
</protein>
<evidence type="ECO:0000256" key="1">
    <source>
        <dbReference type="SAM" id="MobiDB-lite"/>
    </source>
</evidence>
<evidence type="ECO:0000313" key="2">
    <source>
        <dbReference type="EMBL" id="SDC06043.1"/>
    </source>
</evidence>
<keyword evidence="3" id="KW-1185">Reference proteome</keyword>
<name>A0A1G6II19_9BACI</name>
<reference evidence="3" key="1">
    <citation type="submission" date="2016-09" db="EMBL/GenBank/DDBJ databases">
        <authorList>
            <person name="Varghese N."/>
            <person name="Submissions S."/>
        </authorList>
    </citation>
    <scope>NUCLEOTIDE SEQUENCE [LARGE SCALE GENOMIC DNA]</scope>
    <source>
        <strain evidence="3">25nlg</strain>
    </source>
</reference>
<dbReference type="AlphaFoldDB" id="A0A1G6II19"/>